<evidence type="ECO:0000256" key="1">
    <source>
        <dbReference type="ARBA" id="ARBA00004141"/>
    </source>
</evidence>
<dbReference type="PANTHER" id="PTHR43398">
    <property type="entry name" value="DOLICHOL-PHOSPHATE MANNOSYLTRANSFERASE SUBUNIT 1"/>
    <property type="match status" value="1"/>
</dbReference>
<dbReference type="InterPro" id="IPR039528">
    <property type="entry name" value="DPM1-like"/>
</dbReference>
<dbReference type="Pfam" id="PF04138">
    <property type="entry name" value="GtrA_DPMS_TM"/>
    <property type="match status" value="1"/>
</dbReference>
<feature type="transmembrane region" description="Helical" evidence="8">
    <location>
        <begin position="278"/>
        <end position="296"/>
    </location>
</feature>
<evidence type="ECO:0000313" key="11">
    <source>
        <dbReference type="EMBL" id="OGG12789.1"/>
    </source>
</evidence>
<feature type="domain" description="Glycosyltransferase 2-like" evidence="9">
    <location>
        <begin position="6"/>
        <end position="140"/>
    </location>
</feature>
<dbReference type="Gene3D" id="3.90.550.10">
    <property type="entry name" value="Spore Coat Polysaccharide Biosynthesis Protein SpsA, Chain A"/>
    <property type="match status" value="1"/>
</dbReference>
<dbReference type="GO" id="GO:0004582">
    <property type="term" value="F:dolichyl-phosphate beta-D-mannosyltransferase activity"/>
    <property type="evidence" value="ECO:0007669"/>
    <property type="project" value="InterPro"/>
</dbReference>
<keyword evidence="5 8" id="KW-0812">Transmembrane</keyword>
<comment type="caution">
    <text evidence="11">The sequence shown here is derived from an EMBL/GenBank/DDBJ whole genome shotgun (WGS) entry which is preliminary data.</text>
</comment>
<feature type="transmembrane region" description="Helical" evidence="8">
    <location>
        <begin position="250"/>
        <end position="272"/>
    </location>
</feature>
<dbReference type="AlphaFoldDB" id="A0A1F5ZJW9"/>
<accession>A0A1F5ZJW9</accession>
<feature type="transmembrane region" description="Helical" evidence="8">
    <location>
        <begin position="317"/>
        <end position="341"/>
    </location>
</feature>
<dbReference type="GO" id="GO:0009247">
    <property type="term" value="P:glycolipid biosynthetic process"/>
    <property type="evidence" value="ECO:0007669"/>
    <property type="project" value="TreeGrafter"/>
</dbReference>
<keyword evidence="7 8" id="KW-0472">Membrane</keyword>
<dbReference type="SUPFAM" id="SSF53448">
    <property type="entry name" value="Nucleotide-diphospho-sugar transferases"/>
    <property type="match status" value="1"/>
</dbReference>
<dbReference type="PANTHER" id="PTHR43398:SF1">
    <property type="entry name" value="DOLICHOL-PHOSPHATE MANNOSYLTRANSFERASE SUBUNIT 1"/>
    <property type="match status" value="1"/>
</dbReference>
<name>A0A1F5ZJW9_9BACT</name>
<keyword evidence="3" id="KW-0328">Glycosyltransferase</keyword>
<comment type="subcellular location">
    <subcellularLocation>
        <location evidence="1">Membrane</location>
        <topology evidence="1">Multi-pass membrane protein</topology>
    </subcellularLocation>
</comment>
<evidence type="ECO:0008006" key="13">
    <source>
        <dbReference type="Google" id="ProtNLM"/>
    </source>
</evidence>
<dbReference type="Pfam" id="PF00535">
    <property type="entry name" value="Glycos_transf_2"/>
    <property type="match status" value="1"/>
</dbReference>
<dbReference type="InterPro" id="IPR001173">
    <property type="entry name" value="Glyco_trans_2-like"/>
</dbReference>
<evidence type="ECO:0000256" key="4">
    <source>
        <dbReference type="ARBA" id="ARBA00022679"/>
    </source>
</evidence>
<dbReference type="Proteomes" id="UP000176923">
    <property type="component" value="Unassembled WGS sequence"/>
</dbReference>
<evidence type="ECO:0000259" key="10">
    <source>
        <dbReference type="Pfam" id="PF04138"/>
    </source>
</evidence>
<evidence type="ECO:0000256" key="2">
    <source>
        <dbReference type="ARBA" id="ARBA00006739"/>
    </source>
</evidence>
<evidence type="ECO:0000259" key="9">
    <source>
        <dbReference type="Pfam" id="PF00535"/>
    </source>
</evidence>
<feature type="transmembrane region" description="Helical" evidence="8">
    <location>
        <begin position="347"/>
        <end position="371"/>
    </location>
</feature>
<dbReference type="GO" id="GO:0000271">
    <property type="term" value="P:polysaccharide biosynthetic process"/>
    <property type="evidence" value="ECO:0007669"/>
    <property type="project" value="InterPro"/>
</dbReference>
<protein>
    <recommendedName>
        <fullName evidence="13">Glycosyltransferase 2-like domain-containing protein</fullName>
    </recommendedName>
</protein>
<evidence type="ECO:0000256" key="3">
    <source>
        <dbReference type="ARBA" id="ARBA00022676"/>
    </source>
</evidence>
<reference evidence="11 12" key="1">
    <citation type="journal article" date="2016" name="Nat. Commun.">
        <title>Thousands of microbial genomes shed light on interconnected biogeochemical processes in an aquifer system.</title>
        <authorList>
            <person name="Anantharaman K."/>
            <person name="Brown C.T."/>
            <person name="Hug L.A."/>
            <person name="Sharon I."/>
            <person name="Castelle C.J."/>
            <person name="Probst A.J."/>
            <person name="Thomas B.C."/>
            <person name="Singh A."/>
            <person name="Wilkins M.J."/>
            <person name="Karaoz U."/>
            <person name="Brodie E.L."/>
            <person name="Williams K.H."/>
            <person name="Hubbard S.S."/>
            <person name="Banfield J.F."/>
        </authorList>
    </citation>
    <scope>NUCLEOTIDE SEQUENCE [LARGE SCALE GENOMIC DNA]</scope>
</reference>
<dbReference type="EMBL" id="MFJL01000041">
    <property type="protein sequence ID" value="OGG12789.1"/>
    <property type="molecule type" value="Genomic_DNA"/>
</dbReference>
<dbReference type="STRING" id="1798382.A3D77_07065"/>
<evidence type="ECO:0000256" key="6">
    <source>
        <dbReference type="ARBA" id="ARBA00022989"/>
    </source>
</evidence>
<evidence type="ECO:0000256" key="8">
    <source>
        <dbReference type="SAM" id="Phobius"/>
    </source>
</evidence>
<gene>
    <name evidence="11" type="ORF">A3D77_07065</name>
</gene>
<dbReference type="InterPro" id="IPR007267">
    <property type="entry name" value="GtrA_DPMS_TM"/>
</dbReference>
<organism evidence="11 12">
    <name type="scientific">Candidatus Gottesmanbacteria bacterium RIFCSPHIGHO2_02_FULL_39_11</name>
    <dbReference type="NCBI Taxonomy" id="1798382"/>
    <lineage>
        <taxon>Bacteria</taxon>
        <taxon>Candidatus Gottesmaniibacteriota</taxon>
    </lineage>
</organism>
<keyword evidence="4" id="KW-0808">Transferase</keyword>
<evidence type="ECO:0000256" key="5">
    <source>
        <dbReference type="ARBA" id="ARBA00022692"/>
    </source>
</evidence>
<comment type="similarity">
    <text evidence="2">Belongs to the glycosyltransferase 2 family.</text>
</comment>
<dbReference type="InterPro" id="IPR029044">
    <property type="entry name" value="Nucleotide-diphossugar_trans"/>
</dbReference>
<feature type="domain" description="GtrA/DPMS transmembrane" evidence="10">
    <location>
        <begin position="252"/>
        <end position="371"/>
    </location>
</feature>
<evidence type="ECO:0000256" key="7">
    <source>
        <dbReference type="ARBA" id="ARBA00023136"/>
    </source>
</evidence>
<evidence type="ECO:0000313" key="12">
    <source>
        <dbReference type="Proteomes" id="UP000176923"/>
    </source>
</evidence>
<keyword evidence="6 8" id="KW-1133">Transmembrane helix</keyword>
<sequence length="386" mass="44150">MKIVHIIPTFNEKENIERMVTVLTEVAKKTPQDIHEILFVDDYSPDGSGELVKKLQKKNSKVHLIEKKKEGLGKALIMGYDYAIRKLHADIVIPNDADFQWDPEDIPSLIKKLNEGYDVVVASRHVAGGKVVGWNWFRNLNHQLSNSLLAWWVAGVKEVHDHAGNFKAIRVKGILDKISLHKMQNAGFSFQLHILYELSKTGAKFTEVPVIFHERRFGKSKIGFNRYYVRDVFEYIKSSISIRYDRSASFFKYCMVGGTGFLVQTFISHFLILTGLPAGASVALGAEGSIISNFLFNNFWTFKHAKIEEGKLFKKFLHFNGVSLGAILIQSVVVTVGTHFFGTSSWFIFMVLSIVLIVIPYSYLMYNFFIWKTKKVPDFKKYFLNN</sequence>
<proteinExistence type="inferred from homology"/>
<dbReference type="GO" id="GO:0016020">
    <property type="term" value="C:membrane"/>
    <property type="evidence" value="ECO:0007669"/>
    <property type="project" value="UniProtKB-SubCell"/>
</dbReference>